<dbReference type="FunFam" id="2.10.25.10:FF:000054">
    <property type="entry name" value="Slit guidance ligand 2"/>
    <property type="match status" value="1"/>
</dbReference>
<dbReference type="Gene3D" id="1.25.40.20">
    <property type="entry name" value="Ankyrin repeat-containing domain"/>
    <property type="match status" value="1"/>
</dbReference>
<organism evidence="26 27">
    <name type="scientific">Myodes glareolus</name>
    <name type="common">Bank vole</name>
    <name type="synonym">Clethrionomys glareolus</name>
    <dbReference type="NCBI Taxonomy" id="447135"/>
    <lineage>
        <taxon>Eukaryota</taxon>
        <taxon>Metazoa</taxon>
        <taxon>Chordata</taxon>
        <taxon>Craniata</taxon>
        <taxon>Vertebrata</taxon>
        <taxon>Euteleostomi</taxon>
        <taxon>Mammalia</taxon>
        <taxon>Eutheria</taxon>
        <taxon>Euarchontoglires</taxon>
        <taxon>Glires</taxon>
        <taxon>Rodentia</taxon>
        <taxon>Myomorpha</taxon>
        <taxon>Muroidea</taxon>
        <taxon>Cricetidae</taxon>
        <taxon>Arvicolinae</taxon>
        <taxon>Myodes</taxon>
    </lineage>
</organism>
<feature type="domain" description="EGF-like" evidence="24">
    <location>
        <begin position="364"/>
        <end position="400"/>
    </location>
</feature>
<evidence type="ECO:0000256" key="10">
    <source>
        <dbReference type="ARBA" id="ARBA00022782"/>
    </source>
</evidence>
<dbReference type="GO" id="GO:0005654">
    <property type="term" value="C:nucleoplasm"/>
    <property type="evidence" value="ECO:0007669"/>
    <property type="project" value="UniProtKB-ARBA"/>
</dbReference>
<dbReference type="FunFam" id="3.30.70.3310:FF:000004">
    <property type="entry name" value="neurogenic locus notch homolog protein 4"/>
    <property type="match status" value="1"/>
</dbReference>
<keyword evidence="4" id="KW-0217">Developmental protein</keyword>
<evidence type="ECO:0000256" key="1">
    <source>
        <dbReference type="ARBA" id="ARBA00004123"/>
    </source>
</evidence>
<dbReference type="GO" id="GO:0005886">
    <property type="term" value="C:plasma membrane"/>
    <property type="evidence" value="ECO:0007669"/>
    <property type="project" value="UniProtKB-SubCell"/>
</dbReference>
<feature type="domain" description="EGF-like" evidence="24">
    <location>
        <begin position="203"/>
        <end position="239"/>
    </location>
</feature>
<feature type="domain" description="EGF-like" evidence="24">
    <location>
        <begin position="241"/>
        <end position="277"/>
    </location>
</feature>
<keyword evidence="9" id="KW-0677">Repeat</keyword>
<evidence type="ECO:0000256" key="19">
    <source>
        <dbReference type="ARBA" id="ARBA00023180"/>
    </source>
</evidence>
<evidence type="ECO:0000256" key="16">
    <source>
        <dbReference type="ARBA" id="ARBA00023157"/>
    </source>
</evidence>
<feature type="domain" description="EGF-like" evidence="24">
    <location>
        <begin position="442"/>
        <end position="481"/>
    </location>
</feature>
<keyword evidence="7" id="KW-0812">Transmembrane</keyword>
<dbReference type="FunFam" id="2.10.25.10:FF:000723">
    <property type="entry name" value="neurogenic locus notch homolog protein 4 isoform X1"/>
    <property type="match status" value="1"/>
</dbReference>
<evidence type="ECO:0000259" key="24">
    <source>
        <dbReference type="PROSITE" id="PS50026"/>
    </source>
</evidence>
<feature type="disulfide bond" evidence="22">
    <location>
        <begin position="314"/>
        <end position="323"/>
    </location>
</feature>
<dbReference type="Pfam" id="PF00066">
    <property type="entry name" value="Notch"/>
    <property type="match status" value="3"/>
</dbReference>
<evidence type="ECO:0000256" key="22">
    <source>
        <dbReference type="PROSITE-ProRule" id="PRU00076"/>
    </source>
</evidence>
<evidence type="ECO:0000256" key="18">
    <source>
        <dbReference type="ARBA" id="ARBA00023163"/>
    </source>
</evidence>
<dbReference type="Proteomes" id="UP001488838">
    <property type="component" value="Unassembled WGS sequence"/>
</dbReference>
<protein>
    <recommendedName>
        <fullName evidence="28">Neurogenic locus notch homolog protein 4</fullName>
    </recommendedName>
</protein>
<feature type="disulfide bond" evidence="22">
    <location>
        <begin position="411"/>
        <end position="428"/>
    </location>
</feature>
<keyword evidence="27" id="KW-1185">Reference proteome</keyword>
<dbReference type="PROSITE" id="PS00022">
    <property type="entry name" value="EGF_1"/>
    <property type="match status" value="11"/>
</dbReference>
<dbReference type="PANTHER" id="PTHR45836:SF23">
    <property type="entry name" value="NEUROGENIC LOCUS NOTCH HOMOLOG PROTEIN 1"/>
    <property type="match status" value="1"/>
</dbReference>
<dbReference type="PANTHER" id="PTHR45836">
    <property type="entry name" value="SLIT HOMOLOG"/>
    <property type="match status" value="1"/>
</dbReference>
<dbReference type="GO" id="GO:0038023">
    <property type="term" value="F:signaling receptor activity"/>
    <property type="evidence" value="ECO:0007669"/>
    <property type="project" value="InterPro"/>
</dbReference>
<evidence type="ECO:0000256" key="15">
    <source>
        <dbReference type="ARBA" id="ARBA00023136"/>
    </source>
</evidence>
<comment type="subcellular location">
    <subcellularLocation>
        <location evidence="2">Cell membrane</location>
        <topology evidence="2">Single-pass type I membrane protein</topology>
    </subcellularLocation>
    <subcellularLocation>
        <location evidence="1">Nucleus</location>
    </subcellularLocation>
</comment>
<dbReference type="InterPro" id="IPR009030">
    <property type="entry name" value="Growth_fac_rcpt_cys_sf"/>
</dbReference>
<feature type="domain" description="EGF-like" evidence="24">
    <location>
        <begin position="115"/>
        <end position="151"/>
    </location>
</feature>
<dbReference type="CDD" id="cd00054">
    <property type="entry name" value="EGF_CA"/>
    <property type="match status" value="8"/>
</dbReference>
<dbReference type="SMART" id="SM00179">
    <property type="entry name" value="EGF_CA"/>
    <property type="match status" value="9"/>
</dbReference>
<feature type="disulfide bond" evidence="22">
    <location>
        <begin position="229"/>
        <end position="238"/>
    </location>
</feature>
<feature type="region of interest" description="Disordered" evidence="23">
    <location>
        <begin position="1246"/>
        <end position="1266"/>
    </location>
</feature>
<dbReference type="InterPro" id="IPR000152">
    <property type="entry name" value="EGF-type_Asp/Asn_hydroxyl_site"/>
</dbReference>
<dbReference type="FunFam" id="3.30.300.320:FF:000001">
    <property type="entry name" value="Neurogenic locus notch 1"/>
    <property type="match status" value="1"/>
</dbReference>
<dbReference type="GO" id="GO:0009986">
    <property type="term" value="C:cell surface"/>
    <property type="evidence" value="ECO:0007669"/>
    <property type="project" value="TreeGrafter"/>
</dbReference>
<feature type="disulfide bond" evidence="22">
    <location>
        <begin position="471"/>
        <end position="480"/>
    </location>
</feature>
<feature type="disulfide bond" evidence="22">
    <location>
        <begin position="430"/>
        <end position="439"/>
    </location>
</feature>
<feature type="disulfide bond" evidence="22">
    <location>
        <begin position="512"/>
        <end position="521"/>
    </location>
</feature>
<dbReference type="FunFam" id="2.10.25.10:FF:000456">
    <property type="entry name" value="Neurogenic locus notch homolog protein 4"/>
    <property type="match status" value="1"/>
</dbReference>
<feature type="disulfide bond" evidence="22">
    <location>
        <begin position="141"/>
        <end position="150"/>
    </location>
</feature>
<feature type="compositionally biased region" description="Polar residues" evidence="23">
    <location>
        <begin position="748"/>
        <end position="758"/>
    </location>
</feature>
<feature type="domain" description="EGF-like" evidence="24">
    <location>
        <begin position="526"/>
        <end position="567"/>
    </location>
</feature>
<feature type="repeat" description="ANK" evidence="21">
    <location>
        <begin position="1157"/>
        <end position="1189"/>
    </location>
</feature>
<dbReference type="InterPro" id="IPR001881">
    <property type="entry name" value="EGF-like_Ca-bd_dom"/>
</dbReference>
<dbReference type="SUPFAM" id="SSF57184">
    <property type="entry name" value="Growth factor receptor domain"/>
    <property type="match status" value="2"/>
</dbReference>
<dbReference type="SMART" id="SM00248">
    <property type="entry name" value="ANK"/>
    <property type="match status" value="5"/>
</dbReference>
<dbReference type="InterPro" id="IPR035993">
    <property type="entry name" value="Notch-like_dom_sf"/>
</dbReference>
<dbReference type="GO" id="GO:0005737">
    <property type="term" value="C:cytoplasm"/>
    <property type="evidence" value="ECO:0007669"/>
    <property type="project" value="UniProtKB-ARBA"/>
</dbReference>
<dbReference type="SUPFAM" id="SSF57196">
    <property type="entry name" value="EGF/Laminin"/>
    <property type="match status" value="4"/>
</dbReference>
<dbReference type="GO" id="GO:0012505">
    <property type="term" value="C:endomembrane system"/>
    <property type="evidence" value="ECO:0007669"/>
    <property type="project" value="UniProtKB-ARBA"/>
</dbReference>
<dbReference type="FunFam" id="2.10.25.10:FF:000570">
    <property type="entry name" value="Notch homolog 4, [Drosophila]"/>
    <property type="match status" value="1"/>
</dbReference>
<feature type="region of interest" description="Disordered" evidence="23">
    <location>
        <begin position="1356"/>
        <end position="1394"/>
    </location>
</feature>
<dbReference type="GO" id="GO:0007219">
    <property type="term" value="P:Notch signaling pathway"/>
    <property type="evidence" value="ECO:0007669"/>
    <property type="project" value="UniProtKB-KW"/>
</dbReference>
<sequence length="1394" mass="147114">MEVLAVILARTTAPATMAIARDPPVCVMRAGLGKNARQSLGVASPPPVPMGEPAIPSPLATTVPAPQDTQVTLGEKEEVGGTGDFRVQVRKDMKGRKQEFQTHLFVPSGLSCNEEVTACHSEPCLNGGSCNTSPEGYFCTCPPSHTGSLCQTLIDHCVSASCLNGGTCVNKPGAFLCLCAAGFQGLRCEGKIKPRCADRPSYHTVSVFSSPCKNKATCQDTPQGARCLCNPGYTGSSCQTLVDWCAQKPCPHTARCLQSGPSFQCLCLQGWAGPHCDLPVSCQKAAVSQGVEVSDLCQNGGLCMDSGSSYFCHCPPGFQGRLCQDRVNPCESKPCQHGATCVAQPNGYVCQCAPGYEGQNCSKEQDACQSQPCHNHGTCTPKPGGFHCACPPGFVGLRCEGDVDECLDRPCHPTGTAVCHSLANAFYCQCLPGHTGQRCEVETDPCQSQPCSNGGSCEVTTGPPPGFTCHCPKGFEGSTCSHEVPSCGIHHCHHGGLCLPSPKPGSPPLCACLGGFGGPDCLTPPAPQGCGPPSPCLHNGSCSEILRSGNPGFQCSCPPDSPGPRCQRPGENGCKGRGGDGACDAGCSGPGEDWDGGDCSLGVPDPWKGCPSHSQCWLLFRDGRCHPQCDSEECLFDGYDCETPPTCTPAYDQYCRDHFHNGHCEKGCNSAECGWDGGDCRPEDGDLEWGPSLALLVVLSPPALEQQLLVLARVLSLTLRVGLWVRKDSDGRNMVFPYPGTRAKEELSGTQDSSSSWERQAPHTQPPGKEPDPLGAGFVVVMGVDLSHCGPEHPASRCPWDSGLLLRFLAAMAAVGALEPLLPGPLLAAHPQAGTRPPTEQLPWPVLCSPVAGVLLLALGALLVLQLIRRRRQRREHGALWLPPGFIRRPRTQQAPHRRRPPLGEDSIGLKTLKPEAEVDEDGVVMCSGPEEGEEVGWMKGWGGNGMEVHWWCKDNSVAYTIPCSCPKAEETASVSKHQVWSLNSGCGELPQVAMLTPPQECETDTCGPDGVAPLMSAVFCEPVESTIVQGPWLGNPKPWKPLLDRGACPQAHTVGTGETPLHLAARFSRPTAARRLLEAGANPNQPDQAGRTPLHTAVAADAREVCQLLLANRRTAVDARTEDGTTPLMLAARLAVEDLVEELIAARADVGARDKRGKTALHWAAAVNNARAARALLQAGADKDAQDNREQTPLFLAAREGAVEVAQLLLELGAARGLRDQAGLAPGDVARQRSHWDLLTLLQGAGPPGTEARTHARTAPGGGAAPRCRTLSAGARPLGGGACLPARSGSVDLGARGRGGVAYTRCRSRSGSSVEPPLRGRRFSAGFRGRRGARAAQDDWPRDWVALEACSARSAAIPPPSLTPSPEHGSPQVAWGLPVHQEVPLNPGGESQN</sequence>
<dbReference type="InterPro" id="IPR036770">
    <property type="entry name" value="Ankyrin_rpt-contain_sf"/>
</dbReference>
<keyword evidence="18" id="KW-0804">Transcription</keyword>
<feature type="domain" description="EGF-like" evidence="24">
    <location>
        <begin position="289"/>
        <end position="324"/>
    </location>
</feature>
<dbReference type="SMART" id="SM00181">
    <property type="entry name" value="EGF"/>
    <property type="match status" value="11"/>
</dbReference>
<dbReference type="SMART" id="SM00004">
    <property type="entry name" value="NL"/>
    <property type="match status" value="3"/>
</dbReference>
<feature type="domain" description="LNR" evidence="25">
    <location>
        <begin position="610"/>
        <end position="646"/>
    </location>
</feature>
<dbReference type="InterPro" id="IPR002110">
    <property type="entry name" value="Ankyrin_rpt"/>
</dbReference>
<dbReference type="Pfam" id="PF07684">
    <property type="entry name" value="NODP"/>
    <property type="match status" value="1"/>
</dbReference>
<dbReference type="FunFam" id="1.25.40.20:FF:000152">
    <property type="entry name" value="neurogenic locus notch homolog protein 4"/>
    <property type="match status" value="1"/>
</dbReference>
<dbReference type="SUPFAM" id="SSF90193">
    <property type="entry name" value="Notch domain"/>
    <property type="match status" value="2"/>
</dbReference>
<feature type="repeat" description="ANK" evidence="21">
    <location>
        <begin position="1190"/>
        <end position="1222"/>
    </location>
</feature>
<gene>
    <name evidence="26" type="ORF">U0070_000953</name>
</gene>
<reference evidence="26 27" key="1">
    <citation type="journal article" date="2023" name="bioRxiv">
        <title>Conserved and derived expression patterns and positive selection on dental genes reveal complex evolutionary context of ever-growing rodent molars.</title>
        <authorList>
            <person name="Calamari Z.T."/>
            <person name="Song A."/>
            <person name="Cohen E."/>
            <person name="Akter M."/>
            <person name="Roy R.D."/>
            <person name="Hallikas O."/>
            <person name="Christensen M.M."/>
            <person name="Li P."/>
            <person name="Marangoni P."/>
            <person name="Jernvall J."/>
            <person name="Klein O.D."/>
        </authorList>
    </citation>
    <scope>NUCLEOTIDE SEQUENCE [LARGE SCALE GENOMIC DNA]</scope>
    <source>
        <strain evidence="26">V071</strain>
    </source>
</reference>
<dbReference type="InterPro" id="IPR051355">
    <property type="entry name" value="Notch/Slit_guidance"/>
</dbReference>
<keyword evidence="13" id="KW-0805">Transcription regulation</keyword>
<evidence type="ECO:0000259" key="25">
    <source>
        <dbReference type="PROSITE" id="PS50258"/>
    </source>
</evidence>
<dbReference type="PROSITE" id="PS50258">
    <property type="entry name" value="LNR"/>
    <property type="match status" value="3"/>
</dbReference>
<dbReference type="PROSITE" id="PS00010">
    <property type="entry name" value="ASX_HYDROXYL"/>
    <property type="match status" value="2"/>
</dbReference>
<keyword evidence="17" id="KW-0010">Activator</keyword>
<keyword evidence="6 22" id="KW-0245">EGF-like domain</keyword>
<evidence type="ECO:0000256" key="14">
    <source>
        <dbReference type="ARBA" id="ARBA00023043"/>
    </source>
</evidence>
<dbReference type="SMART" id="SM01338">
    <property type="entry name" value="NOD"/>
    <property type="match status" value="1"/>
</dbReference>
<evidence type="ECO:0000256" key="8">
    <source>
        <dbReference type="ARBA" id="ARBA00022729"/>
    </source>
</evidence>
<keyword evidence="10" id="KW-0221">Differentiation</keyword>
<feature type="repeat" description="ANK" evidence="21">
    <location>
        <begin position="1057"/>
        <end position="1089"/>
    </location>
</feature>
<evidence type="ECO:0000256" key="20">
    <source>
        <dbReference type="ARBA" id="ARBA00023242"/>
    </source>
</evidence>
<comment type="caution">
    <text evidence="22">Lacks conserved residue(s) required for the propagation of feature annotation.</text>
</comment>
<dbReference type="Gene3D" id="3.30.70.3310">
    <property type="match status" value="1"/>
</dbReference>
<evidence type="ECO:0000313" key="27">
    <source>
        <dbReference type="Proteomes" id="UP001488838"/>
    </source>
</evidence>
<comment type="caution">
    <text evidence="26">The sequence shown here is derived from an EMBL/GenBank/DDBJ whole genome shotgun (WGS) entry which is preliminary data.</text>
</comment>
<dbReference type="PRINTS" id="PR01983">
    <property type="entry name" value="NOTCH"/>
</dbReference>
<evidence type="ECO:0000256" key="17">
    <source>
        <dbReference type="ARBA" id="ARBA00023159"/>
    </source>
</evidence>
<dbReference type="GO" id="GO:0006355">
    <property type="term" value="P:regulation of DNA-templated transcription"/>
    <property type="evidence" value="ECO:0007669"/>
    <property type="project" value="InterPro"/>
</dbReference>
<keyword evidence="12" id="KW-1133">Transmembrane helix</keyword>
<evidence type="ECO:0008006" key="28">
    <source>
        <dbReference type="Google" id="ProtNLM"/>
    </source>
</evidence>
<evidence type="ECO:0000256" key="4">
    <source>
        <dbReference type="ARBA" id="ARBA00022473"/>
    </source>
</evidence>
<dbReference type="SMART" id="SM01339">
    <property type="entry name" value="NODP"/>
    <property type="match status" value="1"/>
</dbReference>
<keyword evidence="19" id="KW-0325">Glycoprotein</keyword>
<dbReference type="InterPro" id="IPR011656">
    <property type="entry name" value="Notch_NODP_dom"/>
</dbReference>
<dbReference type="Pfam" id="PF12796">
    <property type="entry name" value="Ank_2"/>
    <property type="match status" value="2"/>
</dbReference>
<evidence type="ECO:0000256" key="7">
    <source>
        <dbReference type="ARBA" id="ARBA00022692"/>
    </source>
</evidence>
<evidence type="ECO:0000256" key="2">
    <source>
        <dbReference type="ARBA" id="ARBA00004251"/>
    </source>
</evidence>
<feature type="disulfide bond" evidence="22">
    <location>
        <begin position="352"/>
        <end position="361"/>
    </location>
</feature>
<feature type="domain" description="EGF-like" evidence="24">
    <location>
        <begin position="153"/>
        <end position="189"/>
    </location>
</feature>
<keyword evidence="11" id="KW-0914">Notch signaling pathway</keyword>
<accession>A0AAW0H9R1</accession>
<evidence type="ECO:0000256" key="9">
    <source>
        <dbReference type="ARBA" id="ARBA00022737"/>
    </source>
</evidence>
<feature type="disulfide bond" evidence="22">
    <location>
        <begin position="267"/>
        <end position="276"/>
    </location>
</feature>
<evidence type="ECO:0000313" key="26">
    <source>
        <dbReference type="EMBL" id="KAK7798083.1"/>
    </source>
</evidence>
<feature type="repeat" description="ANK" evidence="21">
    <location>
        <begin position="1090"/>
        <end position="1111"/>
    </location>
</feature>
<feature type="region of interest" description="Disordered" evidence="23">
    <location>
        <begin position="735"/>
        <end position="774"/>
    </location>
</feature>
<dbReference type="GO" id="GO:0007411">
    <property type="term" value="P:axon guidance"/>
    <property type="evidence" value="ECO:0007669"/>
    <property type="project" value="TreeGrafter"/>
</dbReference>
<feature type="disulfide bond" evidence="22">
    <location>
        <begin position="390"/>
        <end position="399"/>
    </location>
</feature>
<dbReference type="GO" id="GO:0043235">
    <property type="term" value="C:receptor complex"/>
    <property type="evidence" value="ECO:0007669"/>
    <property type="project" value="TreeGrafter"/>
</dbReference>
<evidence type="ECO:0000256" key="11">
    <source>
        <dbReference type="ARBA" id="ARBA00022976"/>
    </source>
</evidence>
<dbReference type="FunFam" id="2.10.25.10:FF:000109">
    <property type="entry name" value="Notch homolog 4, [Drosophila]"/>
    <property type="match status" value="4"/>
</dbReference>
<dbReference type="PROSITE" id="PS01186">
    <property type="entry name" value="EGF_2"/>
    <property type="match status" value="8"/>
</dbReference>
<dbReference type="PROSITE" id="PS50297">
    <property type="entry name" value="ANK_REP_REGION"/>
    <property type="match status" value="5"/>
</dbReference>
<feature type="domain" description="LNR" evidence="25">
    <location>
        <begin position="647"/>
        <end position="691"/>
    </location>
</feature>
<dbReference type="Pfam" id="PF00008">
    <property type="entry name" value="EGF"/>
    <property type="match status" value="8"/>
</dbReference>
<feature type="domain" description="EGF-like" evidence="24">
    <location>
        <begin position="326"/>
        <end position="362"/>
    </location>
</feature>
<evidence type="ECO:0000256" key="5">
    <source>
        <dbReference type="ARBA" id="ARBA00022475"/>
    </source>
</evidence>
<keyword evidence="14 21" id="KW-0040">ANK repeat</keyword>
<dbReference type="EMBL" id="JBBHLL010000733">
    <property type="protein sequence ID" value="KAK7798083.1"/>
    <property type="molecule type" value="Genomic_DNA"/>
</dbReference>
<keyword evidence="15" id="KW-0472">Membrane</keyword>
<dbReference type="InterPro" id="IPR000742">
    <property type="entry name" value="EGF"/>
</dbReference>
<evidence type="ECO:0000256" key="23">
    <source>
        <dbReference type="SAM" id="MobiDB-lite"/>
    </source>
</evidence>
<evidence type="ECO:0000256" key="13">
    <source>
        <dbReference type="ARBA" id="ARBA00023015"/>
    </source>
</evidence>
<feature type="disulfide bond" evidence="22">
    <location>
        <begin position="179"/>
        <end position="188"/>
    </location>
</feature>
<name>A0AAW0H9R1_MYOGA</name>
<feature type="domain" description="EGF-like" evidence="24">
    <location>
        <begin position="483"/>
        <end position="522"/>
    </location>
</feature>
<dbReference type="PROSITE" id="PS50026">
    <property type="entry name" value="EGF_3"/>
    <property type="match status" value="11"/>
</dbReference>
<feature type="domain" description="EGF-like" evidence="24">
    <location>
        <begin position="402"/>
        <end position="440"/>
    </location>
</feature>
<feature type="domain" description="LNR" evidence="25">
    <location>
        <begin position="566"/>
        <end position="609"/>
    </location>
</feature>
<dbReference type="Gene3D" id="3.30.300.320">
    <property type="match status" value="1"/>
</dbReference>
<dbReference type="InterPro" id="IPR010660">
    <property type="entry name" value="Notch_NOD_dom"/>
</dbReference>
<dbReference type="SUPFAM" id="SSF48403">
    <property type="entry name" value="Ankyrin repeat"/>
    <property type="match status" value="1"/>
</dbReference>
<evidence type="ECO:0000256" key="12">
    <source>
        <dbReference type="ARBA" id="ARBA00022989"/>
    </source>
</evidence>
<dbReference type="Gene3D" id="2.10.25.10">
    <property type="entry name" value="Laminin"/>
    <property type="match status" value="10"/>
</dbReference>
<keyword evidence="16 22" id="KW-1015">Disulfide bond</keyword>
<dbReference type="InterPro" id="IPR000800">
    <property type="entry name" value="Notch_dom"/>
</dbReference>
<evidence type="ECO:0000256" key="3">
    <source>
        <dbReference type="ARBA" id="ARBA00005847"/>
    </source>
</evidence>
<keyword evidence="5" id="KW-1003">Cell membrane</keyword>
<dbReference type="GO" id="GO:0005509">
    <property type="term" value="F:calcium ion binding"/>
    <property type="evidence" value="ECO:0007669"/>
    <property type="project" value="InterPro"/>
</dbReference>
<keyword evidence="20" id="KW-0539">Nucleus</keyword>
<keyword evidence="8" id="KW-0732">Signal</keyword>
<evidence type="ECO:0000256" key="6">
    <source>
        <dbReference type="ARBA" id="ARBA00022536"/>
    </source>
</evidence>
<feature type="repeat" description="ANK" evidence="21">
    <location>
        <begin position="1124"/>
        <end position="1156"/>
    </location>
</feature>
<comment type="similarity">
    <text evidence="3">Belongs to the NOTCH family.</text>
</comment>
<proteinExistence type="inferred from homology"/>
<dbReference type="PRINTS" id="PR01452">
    <property type="entry name" value="LNOTCHREPEAT"/>
</dbReference>
<dbReference type="PRINTS" id="PR01987">
    <property type="entry name" value="NOTCH4"/>
</dbReference>
<evidence type="ECO:0000256" key="21">
    <source>
        <dbReference type="PROSITE-ProRule" id="PRU00023"/>
    </source>
</evidence>
<dbReference type="InterPro" id="IPR022355">
    <property type="entry name" value="Notch_4"/>
</dbReference>
<feature type="disulfide bond" evidence="22">
    <location>
        <begin position="557"/>
        <end position="566"/>
    </location>
</feature>
<dbReference type="PROSITE" id="PS50088">
    <property type="entry name" value="ANK_REPEAT"/>
    <property type="match status" value="5"/>
</dbReference>